<accession>A0A8D9B2R1</accession>
<reference evidence="1" key="1">
    <citation type="submission" date="2021-05" db="EMBL/GenBank/DDBJ databases">
        <authorList>
            <person name="Alioto T."/>
            <person name="Alioto T."/>
            <person name="Gomez Garrido J."/>
        </authorList>
    </citation>
    <scope>NUCLEOTIDE SEQUENCE</scope>
</reference>
<name>A0A8D9B2R1_9HEMI</name>
<sequence length="113" mass="13412">MTNLMRVKNVWKLLSITSTNTRVQFRNQRNHRSNVPLSITWRNSDITPFNKKPDKTSFNSMKFTLSVTQRNSDITSFNRMTFKLPNTHRNLDKASFNKTKFTLPINHRNVNRK</sequence>
<organism evidence="1">
    <name type="scientific">Cacopsylla melanoneura</name>
    <dbReference type="NCBI Taxonomy" id="428564"/>
    <lineage>
        <taxon>Eukaryota</taxon>
        <taxon>Metazoa</taxon>
        <taxon>Ecdysozoa</taxon>
        <taxon>Arthropoda</taxon>
        <taxon>Hexapoda</taxon>
        <taxon>Insecta</taxon>
        <taxon>Pterygota</taxon>
        <taxon>Neoptera</taxon>
        <taxon>Paraneoptera</taxon>
        <taxon>Hemiptera</taxon>
        <taxon>Sternorrhyncha</taxon>
        <taxon>Psylloidea</taxon>
        <taxon>Psyllidae</taxon>
        <taxon>Psyllinae</taxon>
        <taxon>Cacopsylla</taxon>
    </lineage>
</organism>
<dbReference type="AlphaFoldDB" id="A0A8D9B2R1"/>
<evidence type="ECO:0000313" key="1">
    <source>
        <dbReference type="EMBL" id="CAG6777454.1"/>
    </source>
</evidence>
<proteinExistence type="predicted"/>
<protein>
    <submittedName>
        <fullName evidence="1">Uncharacterized protein</fullName>
    </submittedName>
</protein>
<dbReference type="EMBL" id="HBUF01605756">
    <property type="protein sequence ID" value="CAG6777454.1"/>
    <property type="molecule type" value="Transcribed_RNA"/>
</dbReference>